<name>A0AA38MPS4_9CUCU</name>
<keyword evidence="2" id="KW-1185">Reference proteome</keyword>
<protein>
    <submittedName>
        <fullName evidence="1">Uncharacterized protein</fullName>
    </submittedName>
</protein>
<reference evidence="1" key="1">
    <citation type="journal article" date="2023" name="G3 (Bethesda)">
        <title>Whole genome assemblies of Zophobas morio and Tenebrio molitor.</title>
        <authorList>
            <person name="Kaur S."/>
            <person name="Stinson S.A."/>
            <person name="diCenzo G.C."/>
        </authorList>
    </citation>
    <scope>NUCLEOTIDE SEQUENCE</scope>
    <source>
        <strain evidence="1">QUZm001</strain>
    </source>
</reference>
<sequence length="83" mass="9016">MSLLSALAFVARTTSIFNASNASNSLNNKYEPGNVLPVEDFMLTGKKSSLRSSGPLRDLGFIYDYKARRPATGSNKQDELNTG</sequence>
<evidence type="ECO:0000313" key="1">
    <source>
        <dbReference type="EMBL" id="KAJ3666620.1"/>
    </source>
</evidence>
<evidence type="ECO:0000313" key="2">
    <source>
        <dbReference type="Proteomes" id="UP001168821"/>
    </source>
</evidence>
<accession>A0AA38MPS4</accession>
<comment type="caution">
    <text evidence="1">The sequence shown here is derived from an EMBL/GenBank/DDBJ whole genome shotgun (WGS) entry which is preliminary data.</text>
</comment>
<organism evidence="1 2">
    <name type="scientific">Zophobas morio</name>
    <dbReference type="NCBI Taxonomy" id="2755281"/>
    <lineage>
        <taxon>Eukaryota</taxon>
        <taxon>Metazoa</taxon>
        <taxon>Ecdysozoa</taxon>
        <taxon>Arthropoda</taxon>
        <taxon>Hexapoda</taxon>
        <taxon>Insecta</taxon>
        <taxon>Pterygota</taxon>
        <taxon>Neoptera</taxon>
        <taxon>Endopterygota</taxon>
        <taxon>Coleoptera</taxon>
        <taxon>Polyphaga</taxon>
        <taxon>Cucujiformia</taxon>
        <taxon>Tenebrionidae</taxon>
        <taxon>Zophobas</taxon>
    </lineage>
</organism>
<dbReference type="AlphaFoldDB" id="A0AA38MPS4"/>
<gene>
    <name evidence="1" type="ORF">Zmor_002055</name>
</gene>
<dbReference type="Proteomes" id="UP001168821">
    <property type="component" value="Unassembled WGS sequence"/>
</dbReference>
<dbReference type="EMBL" id="JALNTZ010000001">
    <property type="protein sequence ID" value="KAJ3666620.1"/>
    <property type="molecule type" value="Genomic_DNA"/>
</dbReference>
<proteinExistence type="predicted"/>